<protein>
    <submittedName>
        <fullName evidence="3">Glycosyltransferase</fullName>
    </submittedName>
</protein>
<dbReference type="GO" id="GO:0016757">
    <property type="term" value="F:glycosyltransferase activity"/>
    <property type="evidence" value="ECO:0007669"/>
    <property type="project" value="InterPro"/>
</dbReference>
<organism evidence="3 4">
    <name type="scientific">Candidatus Scalindua rubra</name>
    <dbReference type="NCBI Taxonomy" id="1872076"/>
    <lineage>
        <taxon>Bacteria</taxon>
        <taxon>Pseudomonadati</taxon>
        <taxon>Planctomycetota</taxon>
        <taxon>Candidatus Brocadiia</taxon>
        <taxon>Candidatus Brocadiales</taxon>
        <taxon>Candidatus Scalinduaceae</taxon>
        <taxon>Candidatus Scalindua</taxon>
    </lineage>
</organism>
<dbReference type="Pfam" id="PF00534">
    <property type="entry name" value="Glycos_transf_1"/>
    <property type="match status" value="1"/>
</dbReference>
<reference evidence="3 4" key="1">
    <citation type="submission" date="2016-07" db="EMBL/GenBank/DDBJ databases">
        <title>Draft genome of Scalindua rubra, obtained from a brine-seawater interface in the Red Sea, sheds light on salt adaptation in anammox bacteria.</title>
        <authorList>
            <person name="Speth D.R."/>
            <person name="Lagkouvardos I."/>
            <person name="Wang Y."/>
            <person name="Qian P.-Y."/>
            <person name="Dutilh B.E."/>
            <person name="Jetten M.S."/>
        </authorList>
    </citation>
    <scope>NUCLEOTIDE SEQUENCE [LARGE SCALE GENOMIC DNA]</scope>
    <source>
        <strain evidence="3">BSI-1</strain>
    </source>
</reference>
<dbReference type="Gene3D" id="3.40.50.2000">
    <property type="entry name" value="Glycogen Phosphorylase B"/>
    <property type="match status" value="2"/>
</dbReference>
<dbReference type="InterPro" id="IPR028098">
    <property type="entry name" value="Glyco_trans_4-like_N"/>
</dbReference>
<feature type="domain" description="Glycosyl transferase family 1" evidence="1">
    <location>
        <begin position="202"/>
        <end position="371"/>
    </location>
</feature>
<evidence type="ECO:0000313" key="4">
    <source>
        <dbReference type="Proteomes" id="UP000094056"/>
    </source>
</evidence>
<dbReference type="Pfam" id="PF13439">
    <property type="entry name" value="Glyco_transf_4"/>
    <property type="match status" value="1"/>
</dbReference>
<dbReference type="Proteomes" id="UP000094056">
    <property type="component" value="Unassembled WGS sequence"/>
</dbReference>
<keyword evidence="3" id="KW-0808">Transferase</keyword>
<dbReference type="AlphaFoldDB" id="A0A1E3X3G5"/>
<evidence type="ECO:0000259" key="1">
    <source>
        <dbReference type="Pfam" id="PF00534"/>
    </source>
</evidence>
<dbReference type="SUPFAM" id="SSF53756">
    <property type="entry name" value="UDP-Glycosyltransferase/glycogen phosphorylase"/>
    <property type="match status" value="1"/>
</dbReference>
<dbReference type="PANTHER" id="PTHR12526">
    <property type="entry name" value="GLYCOSYLTRANSFERASE"/>
    <property type="match status" value="1"/>
</dbReference>
<name>A0A1E3X3G5_9BACT</name>
<comment type="caution">
    <text evidence="3">The sequence shown here is derived from an EMBL/GenBank/DDBJ whole genome shotgun (WGS) entry which is preliminary data.</text>
</comment>
<feature type="domain" description="Glycosyltransferase subfamily 4-like N-terminal" evidence="2">
    <location>
        <begin position="16"/>
        <end position="188"/>
    </location>
</feature>
<dbReference type="EMBL" id="MAYW01000267">
    <property type="protein sequence ID" value="ODS30186.1"/>
    <property type="molecule type" value="Genomic_DNA"/>
</dbReference>
<evidence type="ECO:0000313" key="3">
    <source>
        <dbReference type="EMBL" id="ODS30186.1"/>
    </source>
</evidence>
<sequence>MLHPRMDISPKGIFSGGHTNSVLRLAKGLKSRHEILILTGCTQKNFSNIKNITLGLTQLIPICVRSPRSSVLYAIEYMIKALYKLLRFQSSGIKFDIIHGHSGYPHYSILTMLAGKIFKALSIQTLYCPISTEVIDYKHLILNHRISKYPLSKLNKIISISKNTAISVANIGISEDKIIVIPPPLDIELYNPKCSASTMRSRIGDNGPLILFVGNLTKTKGLDVLIESIPLVLEKYSKAKLIFTLDIEMKNSSYEDRRKKEIYDKIENLGIKHSILEFGIVENMFELIAASDLFVAPFLSTAGPSDYPIPVLEAMAIGKPVIATNVGGIGEIIENGKTGILIRPNSVNELAKSIIETIDNTELQKEIGKNASSIISEHFSVQNVVSMMENVYNEK</sequence>
<proteinExistence type="predicted"/>
<gene>
    <name evidence="3" type="ORF">SCARUB_04707</name>
</gene>
<accession>A0A1E3X3G5</accession>
<evidence type="ECO:0000259" key="2">
    <source>
        <dbReference type="Pfam" id="PF13439"/>
    </source>
</evidence>
<dbReference type="InterPro" id="IPR001296">
    <property type="entry name" value="Glyco_trans_1"/>
</dbReference>
<dbReference type="CDD" id="cd03801">
    <property type="entry name" value="GT4_PimA-like"/>
    <property type="match status" value="1"/>
</dbReference>
<dbReference type="PANTHER" id="PTHR12526:SF630">
    <property type="entry name" value="GLYCOSYLTRANSFERASE"/>
    <property type="match status" value="1"/>
</dbReference>
<dbReference type="PATRIC" id="fig|1872076.5.peg.5654"/>